<gene>
    <name evidence="1" type="ORF">TTHERM_000624529</name>
</gene>
<protein>
    <submittedName>
        <fullName evidence="1">Uncharacterized protein</fullName>
    </submittedName>
</protein>
<dbReference type="KEGG" id="tet:TTHERM_000624529"/>
<dbReference type="RefSeq" id="XP_012654775.1">
    <property type="nucleotide sequence ID" value="XM_012799321.1"/>
</dbReference>
<accession>W7XHR1</accession>
<evidence type="ECO:0000313" key="2">
    <source>
        <dbReference type="Proteomes" id="UP000009168"/>
    </source>
</evidence>
<name>W7XHR1_TETTS</name>
<sequence length="230" mass="27835">MGIAYNQLIIKQIIYKSKKFILIQKQQYKKQSKIYLDKQQVIKIIYKNLIIKKQSNKQTNKQSNNKQQIQNLSNQYIHIKQTNIIIINNKHDRIAYHFLINNFIQLIVQDISKLTQTINYSLISQKLLKFNQYSYLFLFLRPAQINQLIYQLIKLNKIAQYNDLPKDNCKRNQKLFILPQTCRSDLMTQEIFCYKYFKPYLLFVLNVQLIFLQKNNEQKQIQKILTYELK</sequence>
<organism evidence="1 2">
    <name type="scientific">Tetrahymena thermophila (strain SB210)</name>
    <dbReference type="NCBI Taxonomy" id="312017"/>
    <lineage>
        <taxon>Eukaryota</taxon>
        <taxon>Sar</taxon>
        <taxon>Alveolata</taxon>
        <taxon>Ciliophora</taxon>
        <taxon>Intramacronucleata</taxon>
        <taxon>Oligohymenophorea</taxon>
        <taxon>Hymenostomatida</taxon>
        <taxon>Tetrahymenina</taxon>
        <taxon>Tetrahymenidae</taxon>
        <taxon>Tetrahymena</taxon>
    </lineage>
</organism>
<dbReference type="GeneID" id="24439875"/>
<reference evidence="2" key="1">
    <citation type="journal article" date="2006" name="PLoS Biol.">
        <title>Macronuclear genome sequence of the ciliate Tetrahymena thermophila, a model eukaryote.</title>
        <authorList>
            <person name="Eisen J.A."/>
            <person name="Coyne R.S."/>
            <person name="Wu M."/>
            <person name="Wu D."/>
            <person name="Thiagarajan M."/>
            <person name="Wortman J.R."/>
            <person name="Badger J.H."/>
            <person name="Ren Q."/>
            <person name="Amedeo P."/>
            <person name="Jones K.M."/>
            <person name="Tallon L.J."/>
            <person name="Delcher A.L."/>
            <person name="Salzberg S.L."/>
            <person name="Silva J.C."/>
            <person name="Haas B.J."/>
            <person name="Majoros W.H."/>
            <person name="Farzad M."/>
            <person name="Carlton J.M."/>
            <person name="Smith R.K. Jr."/>
            <person name="Garg J."/>
            <person name="Pearlman R.E."/>
            <person name="Karrer K.M."/>
            <person name="Sun L."/>
            <person name="Manning G."/>
            <person name="Elde N.C."/>
            <person name="Turkewitz A.P."/>
            <person name="Asai D.J."/>
            <person name="Wilkes D.E."/>
            <person name="Wang Y."/>
            <person name="Cai H."/>
            <person name="Collins K."/>
            <person name="Stewart B.A."/>
            <person name="Lee S.R."/>
            <person name="Wilamowska K."/>
            <person name="Weinberg Z."/>
            <person name="Ruzzo W.L."/>
            <person name="Wloga D."/>
            <person name="Gaertig J."/>
            <person name="Frankel J."/>
            <person name="Tsao C.-C."/>
            <person name="Gorovsky M.A."/>
            <person name="Keeling P.J."/>
            <person name="Waller R.F."/>
            <person name="Patron N.J."/>
            <person name="Cherry J.M."/>
            <person name="Stover N.A."/>
            <person name="Krieger C.J."/>
            <person name="del Toro C."/>
            <person name="Ryder H.F."/>
            <person name="Williamson S.C."/>
            <person name="Barbeau R.A."/>
            <person name="Hamilton E.P."/>
            <person name="Orias E."/>
        </authorList>
    </citation>
    <scope>NUCLEOTIDE SEQUENCE [LARGE SCALE GENOMIC DNA]</scope>
    <source>
        <strain evidence="2">SB210</strain>
    </source>
</reference>
<keyword evidence="2" id="KW-1185">Reference proteome</keyword>
<proteinExistence type="predicted"/>
<dbReference type="InParanoid" id="W7XHR1"/>
<dbReference type="EMBL" id="GG662540">
    <property type="protein sequence ID" value="EWS72699.1"/>
    <property type="molecule type" value="Genomic_DNA"/>
</dbReference>
<evidence type="ECO:0000313" key="1">
    <source>
        <dbReference type="EMBL" id="EWS72699.1"/>
    </source>
</evidence>
<dbReference type="AlphaFoldDB" id="W7XHR1"/>
<dbReference type="Proteomes" id="UP000009168">
    <property type="component" value="Unassembled WGS sequence"/>
</dbReference>